<evidence type="ECO:0000256" key="4">
    <source>
        <dbReference type="SAM" id="MobiDB-lite"/>
    </source>
</evidence>
<dbReference type="PANTHER" id="PTHR22761:SF10">
    <property type="entry name" value="GH13992P"/>
    <property type="match status" value="1"/>
</dbReference>
<accession>A0A7R9FY05</accession>
<dbReference type="Gene3D" id="6.10.250.1710">
    <property type="match status" value="1"/>
</dbReference>
<proteinExistence type="inferred from homology"/>
<evidence type="ECO:0000256" key="3">
    <source>
        <dbReference type="ARBA" id="ARBA00022753"/>
    </source>
</evidence>
<evidence type="ECO:0000256" key="1">
    <source>
        <dbReference type="ARBA" id="ARBA00004177"/>
    </source>
</evidence>
<dbReference type="PANTHER" id="PTHR22761">
    <property type="entry name" value="CHARGED MULTIVESICULAR BODY PROTEIN"/>
    <property type="match status" value="1"/>
</dbReference>
<feature type="region of interest" description="Disordered" evidence="4">
    <location>
        <begin position="149"/>
        <end position="186"/>
    </location>
</feature>
<sequence>MPKHVAYCPVVHHPNRVLYETKWHSVRLVAIGFRCVWDSPAKGYLPGTLEASCQLVRQCGGEVLQCLVIMELQDLKGKEKVSAQVESFIKDVDQVHDMMDDIAEQQDVAKEISDAISNPVAFGGDVDEEELEAELEALEQEELDNQLLGVTTPTPDTLPVVPSAEPVAARNKPVAKPRARAEEDDEMLKELEAWAS</sequence>
<dbReference type="GO" id="GO:0009898">
    <property type="term" value="C:cytoplasmic side of plasma membrane"/>
    <property type="evidence" value="ECO:0007669"/>
    <property type="project" value="TreeGrafter"/>
</dbReference>
<evidence type="ECO:0000313" key="5">
    <source>
        <dbReference type="EMBL" id="CAD7258664.1"/>
    </source>
</evidence>
<dbReference type="GO" id="GO:0032511">
    <property type="term" value="P:late endosome to vacuole transport via multivesicular body sorting pathway"/>
    <property type="evidence" value="ECO:0007669"/>
    <property type="project" value="TreeGrafter"/>
</dbReference>
<evidence type="ECO:0000256" key="2">
    <source>
        <dbReference type="ARBA" id="ARBA00006190"/>
    </source>
</evidence>
<name>A0A7R9FY05_TIMSH</name>
<dbReference type="AlphaFoldDB" id="A0A7R9FY05"/>
<dbReference type="GO" id="GO:0006900">
    <property type="term" value="P:vesicle budding from membrane"/>
    <property type="evidence" value="ECO:0007669"/>
    <property type="project" value="TreeGrafter"/>
</dbReference>
<dbReference type="GO" id="GO:0005771">
    <property type="term" value="C:multivesicular body"/>
    <property type="evidence" value="ECO:0007669"/>
    <property type="project" value="TreeGrafter"/>
</dbReference>
<dbReference type="GO" id="GO:0000815">
    <property type="term" value="C:ESCRT III complex"/>
    <property type="evidence" value="ECO:0007669"/>
    <property type="project" value="TreeGrafter"/>
</dbReference>
<comment type="subcellular location">
    <subcellularLocation>
        <location evidence="1">Endosome</location>
    </subcellularLocation>
</comment>
<gene>
    <name evidence="5" type="ORF">TSIB3V08_LOCUS2889</name>
</gene>
<dbReference type="Gene3D" id="3.40.50.2020">
    <property type="match status" value="1"/>
</dbReference>
<dbReference type="EMBL" id="OC000921">
    <property type="protein sequence ID" value="CAD7258664.1"/>
    <property type="molecule type" value="Genomic_DNA"/>
</dbReference>
<protein>
    <submittedName>
        <fullName evidence="5">Uncharacterized protein</fullName>
    </submittedName>
</protein>
<feature type="compositionally biased region" description="Low complexity" evidence="4">
    <location>
        <begin position="149"/>
        <end position="162"/>
    </location>
</feature>
<comment type="similarity">
    <text evidence="2">Belongs to the SNF7 family.</text>
</comment>
<keyword evidence="3" id="KW-0967">Endosome</keyword>
<dbReference type="InterPro" id="IPR005024">
    <property type="entry name" value="Snf7_fam"/>
</dbReference>
<dbReference type="Pfam" id="PF03357">
    <property type="entry name" value="Snf7"/>
    <property type="match status" value="1"/>
</dbReference>
<organism evidence="5">
    <name type="scientific">Timema shepardi</name>
    <name type="common">Walking stick</name>
    <dbReference type="NCBI Taxonomy" id="629360"/>
    <lineage>
        <taxon>Eukaryota</taxon>
        <taxon>Metazoa</taxon>
        <taxon>Ecdysozoa</taxon>
        <taxon>Arthropoda</taxon>
        <taxon>Hexapoda</taxon>
        <taxon>Insecta</taxon>
        <taxon>Pterygota</taxon>
        <taxon>Neoptera</taxon>
        <taxon>Polyneoptera</taxon>
        <taxon>Phasmatodea</taxon>
        <taxon>Timematodea</taxon>
        <taxon>Timematoidea</taxon>
        <taxon>Timematidae</taxon>
        <taxon>Timema</taxon>
    </lineage>
</organism>
<dbReference type="InterPro" id="IPR029057">
    <property type="entry name" value="PRTase-like"/>
</dbReference>
<reference evidence="5" key="1">
    <citation type="submission" date="2020-11" db="EMBL/GenBank/DDBJ databases">
        <authorList>
            <person name="Tran Van P."/>
        </authorList>
    </citation>
    <scope>NUCLEOTIDE SEQUENCE</scope>
</reference>